<protein>
    <submittedName>
        <fullName evidence="2">Uncharacterized protein</fullName>
    </submittedName>
</protein>
<dbReference type="AlphaFoldDB" id="A0A0E0CBM1"/>
<evidence type="ECO:0000256" key="1">
    <source>
        <dbReference type="SAM" id="Phobius"/>
    </source>
</evidence>
<keyword evidence="1" id="KW-0812">Transmembrane</keyword>
<evidence type="ECO:0000313" key="2">
    <source>
        <dbReference type="EnsemblPlants" id="OMERI01G37600.1"/>
    </source>
</evidence>
<reference evidence="2" key="2">
    <citation type="submission" date="2018-05" db="EMBL/GenBank/DDBJ databases">
        <title>OmerRS3 (Oryza meridionalis Reference Sequence Version 3).</title>
        <authorList>
            <person name="Zhang J."/>
            <person name="Kudrna D."/>
            <person name="Lee S."/>
            <person name="Talag J."/>
            <person name="Welchert J."/>
            <person name="Wing R.A."/>
        </authorList>
    </citation>
    <scope>NUCLEOTIDE SEQUENCE [LARGE SCALE GENOMIC DNA]</scope>
    <source>
        <strain evidence="2">cv. OR44</strain>
    </source>
</reference>
<keyword evidence="1" id="KW-1133">Transmembrane helix</keyword>
<name>A0A0E0CBM1_9ORYZ</name>
<dbReference type="EnsemblPlants" id="OMERI01G37600.1">
    <property type="protein sequence ID" value="OMERI01G37600.1"/>
    <property type="gene ID" value="OMERI01G37600"/>
</dbReference>
<proteinExistence type="predicted"/>
<evidence type="ECO:0000313" key="3">
    <source>
        <dbReference type="Proteomes" id="UP000008021"/>
    </source>
</evidence>
<dbReference type="Gramene" id="OMERI01G37600.1">
    <property type="protein sequence ID" value="OMERI01G37600.1"/>
    <property type="gene ID" value="OMERI01G37600"/>
</dbReference>
<accession>A0A0E0CBM1</accession>
<reference evidence="2" key="1">
    <citation type="submission" date="2015-04" db="UniProtKB">
        <authorList>
            <consortium name="EnsemblPlants"/>
        </authorList>
    </citation>
    <scope>IDENTIFICATION</scope>
</reference>
<dbReference type="Proteomes" id="UP000008021">
    <property type="component" value="Chromosome 1"/>
</dbReference>
<dbReference type="HOGENOM" id="CLU_2816633_0_0_1"/>
<keyword evidence="1" id="KW-0472">Membrane</keyword>
<keyword evidence="3" id="KW-1185">Reference proteome</keyword>
<feature type="transmembrane region" description="Helical" evidence="1">
    <location>
        <begin position="6"/>
        <end position="35"/>
    </location>
</feature>
<organism evidence="2">
    <name type="scientific">Oryza meridionalis</name>
    <dbReference type="NCBI Taxonomy" id="40149"/>
    <lineage>
        <taxon>Eukaryota</taxon>
        <taxon>Viridiplantae</taxon>
        <taxon>Streptophyta</taxon>
        <taxon>Embryophyta</taxon>
        <taxon>Tracheophyta</taxon>
        <taxon>Spermatophyta</taxon>
        <taxon>Magnoliopsida</taxon>
        <taxon>Liliopsida</taxon>
        <taxon>Poales</taxon>
        <taxon>Poaceae</taxon>
        <taxon>BOP clade</taxon>
        <taxon>Oryzoideae</taxon>
        <taxon>Oryzeae</taxon>
        <taxon>Oryzinae</taxon>
        <taxon>Oryza</taxon>
    </lineage>
</organism>
<sequence>MAIGCFFLVVVVVVFVFSGASSLMLMIADLLVAGIDRSSQMVLSMICQHAAVVAEGYSGPEAVEMLHVPVETSQEEL</sequence>